<dbReference type="OrthoDB" id="5195391at2"/>
<dbReference type="PANTHER" id="PTHR34979:SF1">
    <property type="entry name" value="INNER MEMBRANE PROTEIN YGAZ"/>
    <property type="match status" value="1"/>
</dbReference>
<feature type="transmembrane region" description="Helical" evidence="9">
    <location>
        <begin position="42"/>
        <end position="65"/>
    </location>
</feature>
<comment type="similarity">
    <text evidence="2">Belongs to the AzlC family.</text>
</comment>
<proteinExistence type="inferred from homology"/>
<evidence type="ECO:0000256" key="8">
    <source>
        <dbReference type="SAM" id="MobiDB-lite"/>
    </source>
</evidence>
<dbReference type="Proteomes" id="UP000028058">
    <property type="component" value="Unassembled WGS sequence"/>
</dbReference>
<feature type="transmembrane region" description="Helical" evidence="9">
    <location>
        <begin position="213"/>
        <end position="246"/>
    </location>
</feature>
<name>A0A3R7I9E1_9ACTN</name>
<feature type="region of interest" description="Disordered" evidence="8">
    <location>
        <begin position="255"/>
        <end position="288"/>
    </location>
</feature>
<feature type="compositionally biased region" description="Basic and acidic residues" evidence="8">
    <location>
        <begin position="1"/>
        <end position="10"/>
    </location>
</feature>
<dbReference type="InterPro" id="IPR011606">
    <property type="entry name" value="Brnchd-chn_aa_trnsp_permease"/>
</dbReference>
<protein>
    <submittedName>
        <fullName evidence="10">Branched-chain amino acid ABC transporter permease</fullName>
    </submittedName>
</protein>
<dbReference type="GO" id="GO:0005886">
    <property type="term" value="C:plasma membrane"/>
    <property type="evidence" value="ECO:0007669"/>
    <property type="project" value="UniProtKB-SubCell"/>
</dbReference>
<organism evidence="10 11">
    <name type="scientific">Streptomyces xinghaiensis</name>
    <dbReference type="NCBI Taxonomy" id="1038928"/>
    <lineage>
        <taxon>Bacteria</taxon>
        <taxon>Bacillati</taxon>
        <taxon>Actinomycetota</taxon>
        <taxon>Actinomycetes</taxon>
        <taxon>Kitasatosporales</taxon>
        <taxon>Streptomycetaceae</taxon>
        <taxon>Streptomyces</taxon>
    </lineage>
</organism>
<comment type="caution">
    <text evidence="10">The sequence shown here is derived from an EMBL/GenBank/DDBJ whole genome shotgun (WGS) entry which is preliminary data.</text>
</comment>
<evidence type="ECO:0000256" key="9">
    <source>
        <dbReference type="SAM" id="Phobius"/>
    </source>
</evidence>
<keyword evidence="5 9" id="KW-0812">Transmembrane</keyword>
<evidence type="ECO:0000256" key="4">
    <source>
        <dbReference type="ARBA" id="ARBA00022475"/>
    </source>
</evidence>
<feature type="transmembrane region" description="Helical" evidence="9">
    <location>
        <begin position="154"/>
        <end position="180"/>
    </location>
</feature>
<evidence type="ECO:0000256" key="3">
    <source>
        <dbReference type="ARBA" id="ARBA00022448"/>
    </source>
</evidence>
<dbReference type="AlphaFoldDB" id="A0A3R7I9E1"/>
<feature type="compositionally biased region" description="Low complexity" evidence="8">
    <location>
        <begin position="255"/>
        <end position="267"/>
    </location>
</feature>
<keyword evidence="11" id="KW-1185">Reference proteome</keyword>
<keyword evidence="3" id="KW-0813">Transport</keyword>
<reference evidence="10 11" key="1">
    <citation type="journal article" date="2014" name="Genome Announc.">
        <title>Draft Genome Sequence of Streptomyces fradiae ATCC 19609, a Strain Highly Sensitive to Antibiotics.</title>
        <authorList>
            <person name="Bekker O.B."/>
            <person name="Klimina K.M."/>
            <person name="Vatlin A.A."/>
            <person name="Zakharevich N.V."/>
            <person name="Kasianov A.S."/>
            <person name="Danilenko V.N."/>
        </authorList>
    </citation>
    <scope>NUCLEOTIDE SEQUENCE [LARGE SCALE GENOMIC DNA]</scope>
    <source>
        <strain evidence="10 11">ATCC 19609</strain>
    </source>
</reference>
<gene>
    <name evidence="10" type="ORF">SFRA_011690</name>
</gene>
<feature type="transmembrane region" description="Helical" evidence="9">
    <location>
        <begin position="186"/>
        <end position="206"/>
    </location>
</feature>
<feature type="transmembrane region" description="Helical" evidence="9">
    <location>
        <begin position="85"/>
        <end position="108"/>
    </location>
</feature>
<keyword evidence="4" id="KW-1003">Cell membrane</keyword>
<dbReference type="EMBL" id="JNAD02000004">
    <property type="protein sequence ID" value="RKM96681.1"/>
    <property type="molecule type" value="Genomic_DNA"/>
</dbReference>
<evidence type="ECO:0000256" key="6">
    <source>
        <dbReference type="ARBA" id="ARBA00022989"/>
    </source>
</evidence>
<dbReference type="Pfam" id="PF03591">
    <property type="entry name" value="AzlC"/>
    <property type="match status" value="1"/>
</dbReference>
<sequence>MPSSRERRPVSESAETAESVGTPETTRGPVTRLGRPALLRDALGIGLAVGAYGLSYGALAVSSGLTVIQTQFLSLLLYGGSSQLALVGALAAGSTGATASATAVLLGARNLFYGVGLRPVLGLRGRQLLPAAHLLSDESAAMAIGRPDRATARYAYWATGGVVFLCWNLATLAGALAGSLMADPKAFGLDAASSAAFLALVAPRLGERANRIVFVLACVVAVGVSPLVGAGLPVVLAGLTALSVLLTPRARAALRSAPPAPGGAAAARPEDPDGARHDGGTTEKDGAT</sequence>
<accession>A0A3R7I9E1</accession>
<evidence type="ECO:0000256" key="5">
    <source>
        <dbReference type="ARBA" id="ARBA00022692"/>
    </source>
</evidence>
<comment type="subcellular location">
    <subcellularLocation>
        <location evidence="1">Cell membrane</location>
        <topology evidence="1">Multi-pass membrane protein</topology>
    </subcellularLocation>
</comment>
<evidence type="ECO:0000313" key="11">
    <source>
        <dbReference type="Proteomes" id="UP000028058"/>
    </source>
</evidence>
<keyword evidence="6 9" id="KW-1133">Transmembrane helix</keyword>
<dbReference type="PANTHER" id="PTHR34979">
    <property type="entry name" value="INNER MEMBRANE PROTEIN YGAZ"/>
    <property type="match status" value="1"/>
</dbReference>
<evidence type="ECO:0000256" key="1">
    <source>
        <dbReference type="ARBA" id="ARBA00004651"/>
    </source>
</evidence>
<evidence type="ECO:0000313" key="10">
    <source>
        <dbReference type="EMBL" id="RKM96681.1"/>
    </source>
</evidence>
<dbReference type="GO" id="GO:1903785">
    <property type="term" value="P:L-valine transmembrane transport"/>
    <property type="evidence" value="ECO:0007669"/>
    <property type="project" value="TreeGrafter"/>
</dbReference>
<evidence type="ECO:0000256" key="7">
    <source>
        <dbReference type="ARBA" id="ARBA00023136"/>
    </source>
</evidence>
<feature type="compositionally biased region" description="Basic and acidic residues" evidence="8">
    <location>
        <begin position="268"/>
        <end position="288"/>
    </location>
</feature>
<evidence type="ECO:0000256" key="2">
    <source>
        <dbReference type="ARBA" id="ARBA00010735"/>
    </source>
</evidence>
<feature type="region of interest" description="Disordered" evidence="8">
    <location>
        <begin position="1"/>
        <end position="32"/>
    </location>
</feature>
<keyword evidence="7 9" id="KW-0472">Membrane</keyword>